<sequence>MMFVRRCWLMICLLLMSAGTVWAADAARVTQLASKVHTDLNELVKVRNVQLPDAVSQQKSFLLAQPEVQEVQQLKGNNLMVRFRDGNELLMFLGEDRLGSPELIAQAEVQPRVLKPQVQIQQKVLKPAKELTPVTEIRRPMFKLVPCAPKSRKALIFDCLEDDKNVVSPRIWQQVKSDLESLGYTVTTRLNNSANLANAAQIDNGEYGVVMLRGHGGDLGGDFGFLVRPWYTSYPPANSGYTGTVRASAYNHAAGATQFGYVITGTFSSTYWADKPFPSTIFFLESCHGADPGALPGMPTWTTSHGASVWVGWNESVSFNCGDNGTNLFFQKLKEQKTVGQAVDAVYATGCRPPELVAFPSTKEGCRLAVWKADGNEPAVTNSRDFRLLGLVSGMGRLYATISFYSAPVFDEFFFYIDTGGTPAAEVLVKCHAGNVEVYKQTQPGLFGNKVYTGTVTKSGNDYSFDIPWEASLGGATTAKIWLYDMAGTDRLPNSGSVTLLK</sequence>
<proteinExistence type="predicted"/>
<accession>A0A831ST96</accession>
<protein>
    <recommendedName>
        <fullName evidence="3">Gingipain domain-containing protein</fullName>
    </recommendedName>
</protein>
<evidence type="ECO:0000256" key="1">
    <source>
        <dbReference type="SAM" id="SignalP"/>
    </source>
</evidence>
<organism evidence="2">
    <name type="scientific">Prosthecochloris aestuarii</name>
    <dbReference type="NCBI Taxonomy" id="1102"/>
    <lineage>
        <taxon>Bacteria</taxon>
        <taxon>Pseudomonadati</taxon>
        <taxon>Chlorobiota</taxon>
        <taxon>Chlorobiia</taxon>
        <taxon>Chlorobiales</taxon>
        <taxon>Chlorobiaceae</taxon>
        <taxon>Prosthecochloris</taxon>
    </lineage>
</organism>
<evidence type="ECO:0008006" key="3">
    <source>
        <dbReference type="Google" id="ProtNLM"/>
    </source>
</evidence>
<dbReference type="AlphaFoldDB" id="A0A831ST96"/>
<keyword evidence="1" id="KW-0732">Signal</keyword>
<feature type="chain" id="PRO_5032941305" description="Gingipain domain-containing protein" evidence="1">
    <location>
        <begin position="24"/>
        <end position="502"/>
    </location>
</feature>
<comment type="caution">
    <text evidence="2">The sequence shown here is derived from an EMBL/GenBank/DDBJ whole genome shotgun (WGS) entry which is preliminary data.</text>
</comment>
<dbReference type="Proteomes" id="UP000886335">
    <property type="component" value="Unassembled WGS sequence"/>
</dbReference>
<reference evidence="2" key="1">
    <citation type="journal article" date="2020" name="mSystems">
        <title>Genome- and Community-Level Interaction Insights into Carbon Utilization and Element Cycling Functions of Hydrothermarchaeota in Hydrothermal Sediment.</title>
        <authorList>
            <person name="Zhou Z."/>
            <person name="Liu Y."/>
            <person name="Xu W."/>
            <person name="Pan J."/>
            <person name="Luo Z.H."/>
            <person name="Li M."/>
        </authorList>
    </citation>
    <scope>NUCLEOTIDE SEQUENCE [LARGE SCALE GENOMIC DNA]</scope>
    <source>
        <strain evidence="2">SpSt-1181</strain>
    </source>
</reference>
<dbReference type="EMBL" id="DSBW01000098">
    <property type="protein sequence ID" value="HED30890.1"/>
    <property type="molecule type" value="Genomic_DNA"/>
</dbReference>
<feature type="signal peptide" evidence="1">
    <location>
        <begin position="1"/>
        <end position="23"/>
    </location>
</feature>
<evidence type="ECO:0000313" key="2">
    <source>
        <dbReference type="EMBL" id="HED30890.1"/>
    </source>
</evidence>
<gene>
    <name evidence="2" type="ORF">ENN50_04240</name>
</gene>
<name>A0A831ST96_PROAE</name>